<evidence type="ECO:0000313" key="4">
    <source>
        <dbReference type="RefSeq" id="XP_033538527.1"/>
    </source>
</evidence>
<dbReference type="EMBL" id="ML975149">
    <property type="protein sequence ID" value="KAF1816896.1"/>
    <property type="molecule type" value="Genomic_DNA"/>
</dbReference>
<dbReference type="Proteomes" id="UP000504638">
    <property type="component" value="Unplaced"/>
</dbReference>
<gene>
    <name evidence="2 4" type="ORF">P152DRAFT_3472</name>
</gene>
<dbReference type="OrthoDB" id="1421156at2759"/>
<evidence type="ECO:0000256" key="1">
    <source>
        <dbReference type="SAM" id="MobiDB-lite"/>
    </source>
</evidence>
<accession>A0A6G1GG41</accession>
<feature type="compositionally biased region" description="Polar residues" evidence="1">
    <location>
        <begin position="187"/>
        <end position="198"/>
    </location>
</feature>
<reference evidence="4" key="2">
    <citation type="submission" date="2020-04" db="EMBL/GenBank/DDBJ databases">
        <authorList>
            <consortium name="NCBI Genome Project"/>
        </authorList>
    </citation>
    <scope>NUCLEOTIDE SEQUENCE</scope>
    <source>
        <strain evidence="4">CBS 781.70</strain>
    </source>
</reference>
<feature type="compositionally biased region" description="Basic and acidic residues" evidence="1">
    <location>
        <begin position="200"/>
        <end position="216"/>
    </location>
</feature>
<protein>
    <submittedName>
        <fullName evidence="2 4">Uncharacterized protein</fullName>
    </submittedName>
</protein>
<dbReference type="RefSeq" id="XP_033538527.1">
    <property type="nucleotide sequence ID" value="XM_033675378.1"/>
</dbReference>
<name>A0A6G1GG41_9PEZI</name>
<dbReference type="AlphaFoldDB" id="A0A6G1GG41"/>
<organism evidence="2">
    <name type="scientific">Eremomyces bilateralis CBS 781.70</name>
    <dbReference type="NCBI Taxonomy" id="1392243"/>
    <lineage>
        <taxon>Eukaryota</taxon>
        <taxon>Fungi</taxon>
        <taxon>Dikarya</taxon>
        <taxon>Ascomycota</taxon>
        <taxon>Pezizomycotina</taxon>
        <taxon>Dothideomycetes</taxon>
        <taxon>Dothideomycetes incertae sedis</taxon>
        <taxon>Eremomycetales</taxon>
        <taxon>Eremomycetaceae</taxon>
        <taxon>Eremomyces</taxon>
    </lineage>
</organism>
<feature type="compositionally biased region" description="Low complexity" evidence="1">
    <location>
        <begin position="231"/>
        <end position="248"/>
    </location>
</feature>
<evidence type="ECO:0000313" key="3">
    <source>
        <dbReference type="Proteomes" id="UP000504638"/>
    </source>
</evidence>
<reference evidence="2 4" key="1">
    <citation type="submission" date="2020-01" db="EMBL/GenBank/DDBJ databases">
        <authorList>
            <consortium name="DOE Joint Genome Institute"/>
            <person name="Haridas S."/>
            <person name="Albert R."/>
            <person name="Binder M."/>
            <person name="Bloem J."/>
            <person name="Labutti K."/>
            <person name="Salamov A."/>
            <person name="Andreopoulos B."/>
            <person name="Baker S.E."/>
            <person name="Barry K."/>
            <person name="Bills G."/>
            <person name="Bluhm B.H."/>
            <person name="Cannon C."/>
            <person name="Castanera R."/>
            <person name="Culley D.E."/>
            <person name="Daum C."/>
            <person name="Ezra D."/>
            <person name="Gonzalez J.B."/>
            <person name="Henrissat B."/>
            <person name="Kuo A."/>
            <person name="Liang C."/>
            <person name="Lipzen A."/>
            <person name="Lutzoni F."/>
            <person name="Magnuson J."/>
            <person name="Mondo S."/>
            <person name="Nolan M."/>
            <person name="Ohm R."/>
            <person name="Pangilinan J."/>
            <person name="Park H.-J."/>
            <person name="Ramirez L."/>
            <person name="Alfaro M."/>
            <person name="Sun H."/>
            <person name="Tritt A."/>
            <person name="Yoshinaga Y."/>
            <person name="Zwiers L.-H."/>
            <person name="Turgeon B.G."/>
            <person name="Goodwin S.B."/>
            <person name="Spatafora J.W."/>
            <person name="Crous P.W."/>
            <person name="Grigoriev I.V."/>
        </authorList>
    </citation>
    <scope>NUCLEOTIDE SEQUENCE</scope>
    <source>
        <strain evidence="2 4">CBS 781.70</strain>
    </source>
</reference>
<sequence length="259" mass="28962">MRKLRAQFLKDFKKQHVTEANGDLMNVTTLILQAVVQNANESIAANDTASIRTLTRWRCNSVISDDLLDKVSKPALNYLMEQTQLARATLLTRPIPLQPCTGTFAKSKGLPCSHTISENLRRNRDWQIPLSLIDEHWLYFRKPVFGPAQDPFRHLREPAIPISQRTVRQPELQGVVLVSPSGELQAAASQSTTTPHGTSSHREEVGFETADREANRAPRPQPIPRQRRARGANQRRGTGATRGAIQRTSDGGVFMTLDL</sequence>
<dbReference type="GeneID" id="54415948"/>
<proteinExistence type="predicted"/>
<keyword evidence="3" id="KW-1185">Reference proteome</keyword>
<evidence type="ECO:0000313" key="2">
    <source>
        <dbReference type="EMBL" id="KAF1816896.1"/>
    </source>
</evidence>
<feature type="region of interest" description="Disordered" evidence="1">
    <location>
        <begin position="184"/>
        <end position="259"/>
    </location>
</feature>
<reference evidence="4" key="3">
    <citation type="submission" date="2025-04" db="UniProtKB">
        <authorList>
            <consortium name="RefSeq"/>
        </authorList>
    </citation>
    <scope>IDENTIFICATION</scope>
    <source>
        <strain evidence="4">CBS 781.70</strain>
    </source>
</reference>